<comment type="caution">
    <text evidence="3">The sequence shown here is derived from an EMBL/GenBank/DDBJ whole genome shotgun (WGS) entry which is preliminary data.</text>
</comment>
<feature type="compositionally biased region" description="Low complexity" evidence="1">
    <location>
        <begin position="1"/>
        <end position="17"/>
    </location>
</feature>
<dbReference type="OrthoDB" id="8912395at2"/>
<keyword evidence="2" id="KW-1133">Transmembrane helix</keyword>
<dbReference type="RefSeq" id="WP_136407813.1">
    <property type="nucleotide sequence ID" value="NZ_SSWX01000031.1"/>
</dbReference>
<evidence type="ECO:0000313" key="3">
    <source>
        <dbReference type="EMBL" id="THJ30908.1"/>
    </source>
</evidence>
<feature type="region of interest" description="Disordered" evidence="1">
    <location>
        <begin position="1"/>
        <end position="24"/>
    </location>
</feature>
<dbReference type="EMBL" id="SSWX01000031">
    <property type="protein sequence ID" value="THJ30908.1"/>
    <property type="molecule type" value="Genomic_DNA"/>
</dbReference>
<dbReference type="Proteomes" id="UP000306236">
    <property type="component" value="Unassembled WGS sequence"/>
</dbReference>
<name>A0A4S5BMH7_9BURK</name>
<reference evidence="3 4" key="1">
    <citation type="submission" date="2019-04" db="EMBL/GenBank/DDBJ databases">
        <title>Lampropedia sp YIM MLB12 draf genome.</title>
        <authorList>
            <person name="Wang Y.-X."/>
        </authorList>
    </citation>
    <scope>NUCLEOTIDE SEQUENCE [LARGE SCALE GENOMIC DNA]</scope>
    <source>
        <strain evidence="3 4">YIM MLB12</strain>
    </source>
</reference>
<evidence type="ECO:0000313" key="4">
    <source>
        <dbReference type="Proteomes" id="UP000306236"/>
    </source>
</evidence>
<dbReference type="AlphaFoldDB" id="A0A4S5BMH7"/>
<organism evidence="3 4">
    <name type="scientific">Lampropedia aestuarii</name>
    <dbReference type="NCBI Taxonomy" id="2562762"/>
    <lineage>
        <taxon>Bacteria</taxon>
        <taxon>Pseudomonadati</taxon>
        <taxon>Pseudomonadota</taxon>
        <taxon>Betaproteobacteria</taxon>
        <taxon>Burkholderiales</taxon>
        <taxon>Comamonadaceae</taxon>
        <taxon>Lampropedia</taxon>
    </lineage>
</organism>
<keyword evidence="4" id="KW-1185">Reference proteome</keyword>
<feature type="transmembrane region" description="Helical" evidence="2">
    <location>
        <begin position="91"/>
        <end position="108"/>
    </location>
</feature>
<dbReference type="InterPro" id="IPR024399">
    <property type="entry name" value="DUF2628"/>
</dbReference>
<gene>
    <name evidence="3" type="ORF">E8K88_16685</name>
</gene>
<evidence type="ECO:0000256" key="2">
    <source>
        <dbReference type="SAM" id="Phobius"/>
    </source>
</evidence>
<feature type="transmembrane region" description="Helical" evidence="2">
    <location>
        <begin position="114"/>
        <end position="136"/>
    </location>
</feature>
<feature type="transmembrane region" description="Helical" evidence="2">
    <location>
        <begin position="166"/>
        <end position="187"/>
    </location>
</feature>
<proteinExistence type="predicted"/>
<evidence type="ECO:0000256" key="1">
    <source>
        <dbReference type="SAM" id="MobiDB-lite"/>
    </source>
</evidence>
<accession>A0A4S5BMH7</accession>
<protein>
    <submittedName>
        <fullName evidence="3">DUF2628 domain-containing protein</fullName>
    </submittedName>
</protein>
<keyword evidence="2" id="KW-0472">Membrane</keyword>
<dbReference type="Pfam" id="PF10947">
    <property type="entry name" value="DUF2628"/>
    <property type="match status" value="1"/>
</dbReference>
<keyword evidence="2" id="KW-0812">Transmembrane</keyword>
<sequence>MTQPVSNTSPNPPSNTVDAAHAPNPVIGLSSEEKEERARQALMRAYVGQKYDKYQQLWAKSETRTSKQSWNWAAFFLSVLWLAYRKMYGYAALWVGLIVLEAIASYAIGYDESYSTIFSIVLTVIAGQLGNTMYLSHVNGKIKHIRSTQPHTHWISMLTKSGGTSWGAAIGVAVLIIALLFGVVIAFEGM</sequence>